<protein>
    <submittedName>
        <fullName evidence="2">Uncharacterized protein</fullName>
    </submittedName>
</protein>
<reference evidence="2 3" key="1">
    <citation type="submission" date="2019-05" db="EMBL/GenBank/DDBJ databases">
        <title>Sulfitobacter sabulilitoris sp. nov., isolated from a marine sand.</title>
        <authorList>
            <person name="Yoon J.-H."/>
        </authorList>
    </citation>
    <scope>NUCLEOTIDE SEQUENCE [LARGE SCALE GENOMIC DNA]</scope>
    <source>
        <strain evidence="2 3">HSMS-29</strain>
    </source>
</reference>
<sequence length="100" mass="11374">MLPQIHAISFSHFRAHAAAELRFVTHTGGNLWLTRHRKPVCAVISMKDAHVLAAVQGRDLHELLHRLQVDADRLRAAKDVEAQYERVEIAGKAWEYPSSR</sequence>
<comment type="caution">
    <text evidence="2">The sequence shown here is derived from an EMBL/GenBank/DDBJ whole genome shotgun (WGS) entry which is preliminary data.</text>
</comment>
<dbReference type="InterPro" id="IPR036165">
    <property type="entry name" value="YefM-like_sf"/>
</dbReference>
<keyword evidence="3" id="KW-1185">Reference proteome</keyword>
<proteinExistence type="inferred from homology"/>
<dbReference type="Proteomes" id="UP000309550">
    <property type="component" value="Unassembled WGS sequence"/>
</dbReference>
<dbReference type="OrthoDB" id="7863430at2"/>
<dbReference type="AlphaFoldDB" id="A0A5S3PC23"/>
<organism evidence="2 3">
    <name type="scientific">Sulfitobacter sabulilitoris</name>
    <dbReference type="NCBI Taxonomy" id="2562655"/>
    <lineage>
        <taxon>Bacteria</taxon>
        <taxon>Pseudomonadati</taxon>
        <taxon>Pseudomonadota</taxon>
        <taxon>Alphaproteobacteria</taxon>
        <taxon>Rhodobacterales</taxon>
        <taxon>Roseobacteraceae</taxon>
        <taxon>Sulfitobacter</taxon>
    </lineage>
</organism>
<name>A0A5S3PC23_9RHOB</name>
<comment type="similarity">
    <text evidence="1">Belongs to the phD/YefM antitoxin family.</text>
</comment>
<evidence type="ECO:0000313" key="2">
    <source>
        <dbReference type="EMBL" id="TMM51246.1"/>
    </source>
</evidence>
<dbReference type="EMBL" id="VANS01000004">
    <property type="protein sequence ID" value="TMM51246.1"/>
    <property type="molecule type" value="Genomic_DNA"/>
</dbReference>
<evidence type="ECO:0000313" key="3">
    <source>
        <dbReference type="Proteomes" id="UP000309550"/>
    </source>
</evidence>
<evidence type="ECO:0000256" key="1">
    <source>
        <dbReference type="ARBA" id="ARBA00009981"/>
    </source>
</evidence>
<dbReference type="SUPFAM" id="SSF143120">
    <property type="entry name" value="YefM-like"/>
    <property type="match status" value="1"/>
</dbReference>
<dbReference type="RefSeq" id="WP_138663205.1">
    <property type="nucleotide sequence ID" value="NZ_VANS01000004.1"/>
</dbReference>
<gene>
    <name evidence="2" type="ORF">FDT80_15425</name>
</gene>
<accession>A0A5S3PC23</accession>